<dbReference type="Pfam" id="PF01807">
    <property type="entry name" value="Zn_ribbon_DnaG"/>
    <property type="match status" value="1"/>
</dbReference>
<dbReference type="Proteomes" id="UP000076167">
    <property type="component" value="Unassembled WGS sequence"/>
</dbReference>
<dbReference type="InterPro" id="IPR050219">
    <property type="entry name" value="DnaG_primase"/>
</dbReference>
<keyword evidence="7" id="KW-0863">Zinc-finger</keyword>
<keyword evidence="5" id="KW-0235">DNA replication</keyword>
<evidence type="ECO:0000256" key="4">
    <source>
        <dbReference type="ARBA" id="ARBA00022695"/>
    </source>
</evidence>
<keyword evidence="13" id="KW-1185">Reference proteome</keyword>
<dbReference type="Pfam" id="PF13362">
    <property type="entry name" value="Toprim_3"/>
    <property type="match status" value="1"/>
</dbReference>
<keyword evidence="8" id="KW-0862">Zinc</keyword>
<dbReference type="SMART" id="SM00400">
    <property type="entry name" value="ZnF_CHCC"/>
    <property type="match status" value="1"/>
</dbReference>
<keyword evidence="4" id="KW-0548">Nucleotidyltransferase</keyword>
<evidence type="ECO:0000256" key="2">
    <source>
        <dbReference type="ARBA" id="ARBA00022515"/>
    </source>
</evidence>
<evidence type="ECO:0000256" key="5">
    <source>
        <dbReference type="ARBA" id="ARBA00022705"/>
    </source>
</evidence>
<feature type="domain" description="Zinc finger CHC2-type" evidence="11">
    <location>
        <begin position="39"/>
        <end position="93"/>
    </location>
</feature>
<dbReference type="Gene3D" id="3.90.580.10">
    <property type="entry name" value="Zinc finger, CHC2-type domain"/>
    <property type="match status" value="1"/>
</dbReference>
<organism evidence="12 13">
    <name type="scientific">Thalassospira xiamenensis</name>
    <dbReference type="NCBI Taxonomy" id="220697"/>
    <lineage>
        <taxon>Bacteria</taxon>
        <taxon>Pseudomonadati</taxon>
        <taxon>Pseudomonadota</taxon>
        <taxon>Alphaproteobacteria</taxon>
        <taxon>Rhodospirillales</taxon>
        <taxon>Thalassospiraceae</taxon>
        <taxon>Thalassospira</taxon>
    </lineage>
</organism>
<reference evidence="12 13" key="1">
    <citation type="submission" date="2015-12" db="EMBL/GenBank/DDBJ databases">
        <title>Genome sequence of Thalassospira xiamenensis MCCC 1A03005.</title>
        <authorList>
            <person name="Lu L."/>
            <person name="Lai Q."/>
            <person name="Shao Z."/>
            <person name="Qian P."/>
        </authorList>
    </citation>
    <scope>NUCLEOTIDE SEQUENCE [LARGE SCALE GENOMIC DNA]</scope>
    <source>
        <strain evidence="12 13">MCCC 1A03005</strain>
    </source>
</reference>
<evidence type="ECO:0000256" key="7">
    <source>
        <dbReference type="ARBA" id="ARBA00022771"/>
    </source>
</evidence>
<keyword evidence="6" id="KW-0479">Metal-binding</keyword>
<protein>
    <recommendedName>
        <fullName evidence="11">Zinc finger CHC2-type domain-containing protein</fullName>
    </recommendedName>
</protein>
<evidence type="ECO:0000256" key="8">
    <source>
        <dbReference type="ARBA" id="ARBA00022833"/>
    </source>
</evidence>
<evidence type="ECO:0000313" key="13">
    <source>
        <dbReference type="Proteomes" id="UP000076167"/>
    </source>
</evidence>
<sequence length="388" mass="43451">MAETLKHTLADMADAIKARYRPSEVVEPFVKLKRHGVERVGLCPFHTEKSGSFTVNDRKGIIHCFGCGWSGDLIGFYAEIRNIKPVEAIRILAADAGIDDPVARERLARQSREQAERREREQAKAKQSDAVKLRNIFAARTPMVGSAVETYLRSRKCWPGVEIPTIGCLNDYPYWHDGKIIGRFPVMVAVMLMPDRSFAGLHMTYLRADGGGKAEVICPDTGEVLPSKKVRTAIPLISGCGIYLTPLRAHIGVAEGIENALTWMIRRPEWGFVAAYSLDNLAGHGLGEGKPRRDVPKRRYPSKEPAMSQPGYRPPWGDEMLAWRDAEAVRDISVLADNDSKDPIAARCLFERARRKFSNIGYRSRVIFPPAGKDWNDVIRGEMHEKEA</sequence>
<evidence type="ECO:0000256" key="10">
    <source>
        <dbReference type="SAM" id="MobiDB-lite"/>
    </source>
</evidence>
<dbReference type="InterPro" id="IPR006171">
    <property type="entry name" value="TOPRIM_dom"/>
</dbReference>
<dbReference type="RefSeq" id="WP_063092998.1">
    <property type="nucleotide sequence ID" value="NZ_JAINWB010000003.1"/>
</dbReference>
<evidence type="ECO:0000256" key="9">
    <source>
        <dbReference type="ARBA" id="ARBA00023163"/>
    </source>
</evidence>
<comment type="caution">
    <text evidence="12">The sequence shown here is derived from an EMBL/GenBank/DDBJ whole genome shotgun (WGS) entry which is preliminary data.</text>
</comment>
<dbReference type="SUPFAM" id="SSF57783">
    <property type="entry name" value="Zinc beta-ribbon"/>
    <property type="match status" value="1"/>
</dbReference>
<dbReference type="PANTHER" id="PTHR30313:SF2">
    <property type="entry name" value="DNA PRIMASE"/>
    <property type="match status" value="1"/>
</dbReference>
<name>A0ABR5XWK8_9PROT</name>
<keyword evidence="9" id="KW-0804">Transcription</keyword>
<dbReference type="InterPro" id="IPR002694">
    <property type="entry name" value="Znf_CHC2"/>
</dbReference>
<gene>
    <name evidence="12" type="ORF">AUP40_04425</name>
</gene>
<evidence type="ECO:0000259" key="11">
    <source>
        <dbReference type="SMART" id="SM00400"/>
    </source>
</evidence>
<evidence type="ECO:0000313" key="12">
    <source>
        <dbReference type="EMBL" id="KZC97188.1"/>
    </source>
</evidence>
<feature type="region of interest" description="Disordered" evidence="10">
    <location>
        <begin position="287"/>
        <end position="311"/>
    </location>
</feature>
<accession>A0ABR5XWK8</accession>
<evidence type="ECO:0000256" key="3">
    <source>
        <dbReference type="ARBA" id="ARBA00022679"/>
    </source>
</evidence>
<keyword evidence="3" id="KW-0808">Transferase</keyword>
<dbReference type="InterPro" id="IPR036977">
    <property type="entry name" value="DNA_primase_Znf_CHC2"/>
</dbReference>
<proteinExistence type="predicted"/>
<dbReference type="InterPro" id="IPR055570">
    <property type="entry name" value="DUF7146"/>
</dbReference>
<dbReference type="PANTHER" id="PTHR30313">
    <property type="entry name" value="DNA PRIMASE"/>
    <property type="match status" value="1"/>
</dbReference>
<evidence type="ECO:0000256" key="6">
    <source>
        <dbReference type="ARBA" id="ARBA00022723"/>
    </source>
</evidence>
<keyword evidence="1" id="KW-0240">DNA-directed RNA polymerase</keyword>
<dbReference type="EMBL" id="LPXL01000056">
    <property type="protein sequence ID" value="KZC97188.1"/>
    <property type="molecule type" value="Genomic_DNA"/>
</dbReference>
<evidence type="ECO:0000256" key="1">
    <source>
        <dbReference type="ARBA" id="ARBA00022478"/>
    </source>
</evidence>
<keyword evidence="2" id="KW-0639">Primosome</keyword>
<dbReference type="Pfam" id="PF23639">
    <property type="entry name" value="DUF7146"/>
    <property type="match status" value="1"/>
</dbReference>